<name>A0ABV7LQT8_9GAMM</name>
<dbReference type="RefSeq" id="WP_386774564.1">
    <property type="nucleotide sequence ID" value="NZ_JBHRUG010000027.1"/>
</dbReference>
<organism evidence="3 4">
    <name type="scientific">Litchfieldella rifensis</name>
    <dbReference type="NCBI Taxonomy" id="762643"/>
    <lineage>
        <taxon>Bacteria</taxon>
        <taxon>Pseudomonadati</taxon>
        <taxon>Pseudomonadota</taxon>
        <taxon>Gammaproteobacteria</taxon>
        <taxon>Oceanospirillales</taxon>
        <taxon>Halomonadaceae</taxon>
        <taxon>Litchfieldella</taxon>
    </lineage>
</organism>
<dbReference type="SUPFAM" id="SSF53383">
    <property type="entry name" value="PLP-dependent transferases"/>
    <property type="match status" value="1"/>
</dbReference>
<dbReference type="GO" id="GO:0008483">
    <property type="term" value="F:transaminase activity"/>
    <property type="evidence" value="ECO:0007669"/>
    <property type="project" value="UniProtKB-KW"/>
</dbReference>
<evidence type="ECO:0000313" key="4">
    <source>
        <dbReference type="Proteomes" id="UP001595579"/>
    </source>
</evidence>
<comment type="caution">
    <text evidence="3">The sequence shown here is derived from an EMBL/GenBank/DDBJ whole genome shotgun (WGS) entry which is preliminary data.</text>
</comment>
<dbReference type="InterPro" id="IPR015421">
    <property type="entry name" value="PyrdxlP-dep_Trfase_major"/>
</dbReference>
<feature type="domain" description="Aminotransferase class V" evidence="2">
    <location>
        <begin position="63"/>
        <end position="241"/>
    </location>
</feature>
<dbReference type="InterPro" id="IPR015422">
    <property type="entry name" value="PyrdxlP-dep_Trfase_small"/>
</dbReference>
<accession>A0ABV7LQT8</accession>
<proteinExistence type="predicted"/>
<protein>
    <submittedName>
        <fullName evidence="3">Aminotransferase class V-fold PLP-dependent enzyme</fullName>
    </submittedName>
</protein>
<keyword evidence="4" id="KW-1185">Reference proteome</keyword>
<dbReference type="PANTHER" id="PTHR43586:SF15">
    <property type="entry name" value="BLR3095 PROTEIN"/>
    <property type="match status" value="1"/>
</dbReference>
<keyword evidence="1" id="KW-0663">Pyridoxal phosphate</keyword>
<gene>
    <name evidence="3" type="ORF">ACFOEV_12945</name>
</gene>
<dbReference type="Gene3D" id="3.40.640.10">
    <property type="entry name" value="Type I PLP-dependent aspartate aminotransferase-like (Major domain)"/>
    <property type="match status" value="1"/>
</dbReference>
<dbReference type="InterPro" id="IPR000192">
    <property type="entry name" value="Aminotrans_V_dom"/>
</dbReference>
<evidence type="ECO:0000259" key="2">
    <source>
        <dbReference type="Pfam" id="PF00266"/>
    </source>
</evidence>
<keyword evidence="3" id="KW-0808">Transferase</keyword>
<dbReference type="PANTHER" id="PTHR43586">
    <property type="entry name" value="CYSTEINE DESULFURASE"/>
    <property type="match status" value="1"/>
</dbReference>
<dbReference type="EMBL" id="JBHRUG010000027">
    <property type="protein sequence ID" value="MFC3284511.1"/>
    <property type="molecule type" value="Genomic_DNA"/>
</dbReference>
<dbReference type="Proteomes" id="UP001595579">
    <property type="component" value="Unassembled WGS sequence"/>
</dbReference>
<evidence type="ECO:0000313" key="3">
    <source>
        <dbReference type="EMBL" id="MFC3284511.1"/>
    </source>
</evidence>
<dbReference type="Pfam" id="PF00266">
    <property type="entry name" value="Aminotran_5"/>
    <property type="match status" value="1"/>
</dbReference>
<dbReference type="Gene3D" id="3.90.1150.10">
    <property type="entry name" value="Aspartate Aminotransferase, domain 1"/>
    <property type="match status" value="1"/>
</dbReference>
<reference evidence="4" key="1">
    <citation type="journal article" date="2019" name="Int. J. Syst. Evol. Microbiol.">
        <title>The Global Catalogue of Microorganisms (GCM) 10K type strain sequencing project: providing services to taxonomists for standard genome sequencing and annotation.</title>
        <authorList>
            <consortium name="The Broad Institute Genomics Platform"/>
            <consortium name="The Broad Institute Genome Sequencing Center for Infectious Disease"/>
            <person name="Wu L."/>
            <person name="Ma J."/>
        </authorList>
    </citation>
    <scope>NUCLEOTIDE SEQUENCE [LARGE SCALE GENOMIC DNA]</scope>
    <source>
        <strain evidence="4">CECT 7698</strain>
    </source>
</reference>
<dbReference type="InterPro" id="IPR015424">
    <property type="entry name" value="PyrdxlP-dep_Trfase"/>
</dbReference>
<sequence>MNPSIPEPLPSQRDLFDLPREVAYLNCANMSPQSHSVTKAGLEAVRRMKAPWKISPSDWFTDAEALRAVAARLMGADTDGVALIPAASYGISIAASNVPIERGQNIVLLDEQFPSNLYAWRELARVSTAEVRTVHKEPLDAWTGAVLEAIDDDTAVVTVPNCHWTDGALIDLIQVGERARSVGAALVVDASQSLGAYPLDIAAIQPDFLVSVGYKWQLGPYGLGYLYAAPRWRETGRPLEASWLTRAGAEDFAALVDYVDDYRPGARRFDMGEYPQFVLAPMAFAGLSQLLDWGVGCVQATLSRLTNQIAKEVTEMGCSVLPADHRVGHLVGVRLPDGSIPEALPKRLAEEQVFVSARGDSLRIAPHVYNEDADVERLLAVLREFV</sequence>
<keyword evidence="3" id="KW-0032">Aminotransferase</keyword>
<evidence type="ECO:0000256" key="1">
    <source>
        <dbReference type="ARBA" id="ARBA00022898"/>
    </source>
</evidence>